<reference evidence="4" key="1">
    <citation type="journal article" date="2023" name="G3 (Bethesda)">
        <title>A reference genome for the long-term kleptoplast-retaining sea slug Elysia crispata morphotype clarki.</title>
        <authorList>
            <person name="Eastman K.E."/>
            <person name="Pendleton A.L."/>
            <person name="Shaikh M.A."/>
            <person name="Suttiyut T."/>
            <person name="Ogas R."/>
            <person name="Tomko P."/>
            <person name="Gavelis G."/>
            <person name="Widhalm J.R."/>
            <person name="Wisecaver J.H."/>
        </authorList>
    </citation>
    <scope>NUCLEOTIDE SEQUENCE</scope>
    <source>
        <strain evidence="4">ECLA1</strain>
    </source>
</reference>
<dbReference type="PROSITE" id="PS50268">
    <property type="entry name" value="CADHERIN_2"/>
    <property type="match status" value="1"/>
</dbReference>
<dbReference type="Proteomes" id="UP001283361">
    <property type="component" value="Unassembled WGS sequence"/>
</dbReference>
<dbReference type="GO" id="GO:0007156">
    <property type="term" value="P:homophilic cell adhesion via plasma membrane adhesion molecules"/>
    <property type="evidence" value="ECO:0007669"/>
    <property type="project" value="InterPro"/>
</dbReference>
<dbReference type="Gene3D" id="2.60.120.260">
    <property type="entry name" value="Galactose-binding domain-like"/>
    <property type="match status" value="1"/>
</dbReference>
<dbReference type="InterPro" id="IPR008979">
    <property type="entry name" value="Galactose-bd-like_sf"/>
</dbReference>
<proteinExistence type="predicted"/>
<evidence type="ECO:0000259" key="3">
    <source>
        <dbReference type="PROSITE" id="PS50268"/>
    </source>
</evidence>
<dbReference type="EMBL" id="JAWDGP010000196">
    <property type="protein sequence ID" value="KAK3803023.1"/>
    <property type="molecule type" value="Genomic_DNA"/>
</dbReference>
<dbReference type="InterPro" id="IPR002126">
    <property type="entry name" value="Cadherin-like_dom"/>
</dbReference>
<dbReference type="Gene3D" id="2.60.40.60">
    <property type="entry name" value="Cadherins"/>
    <property type="match status" value="1"/>
</dbReference>
<evidence type="ECO:0000259" key="2">
    <source>
        <dbReference type="PROSITE" id="PS50022"/>
    </source>
</evidence>
<evidence type="ECO:0000313" key="4">
    <source>
        <dbReference type="EMBL" id="KAK3803023.1"/>
    </source>
</evidence>
<evidence type="ECO:0000313" key="5">
    <source>
        <dbReference type="Proteomes" id="UP001283361"/>
    </source>
</evidence>
<dbReference type="SUPFAM" id="SSF49313">
    <property type="entry name" value="Cadherin-like"/>
    <property type="match status" value="1"/>
</dbReference>
<dbReference type="SUPFAM" id="SSF49785">
    <property type="entry name" value="Galactose-binding domain-like"/>
    <property type="match status" value="1"/>
</dbReference>
<dbReference type="InterPro" id="IPR000421">
    <property type="entry name" value="FA58C"/>
</dbReference>
<feature type="domain" description="Cadherin" evidence="3">
    <location>
        <begin position="173"/>
        <end position="276"/>
    </location>
</feature>
<dbReference type="CDD" id="cd11304">
    <property type="entry name" value="Cadherin_repeat"/>
    <property type="match status" value="1"/>
</dbReference>
<dbReference type="Pfam" id="PF00754">
    <property type="entry name" value="F5_F8_type_C"/>
    <property type="match status" value="1"/>
</dbReference>
<accession>A0AAE1EEK2</accession>
<dbReference type="GO" id="GO:0016020">
    <property type="term" value="C:membrane"/>
    <property type="evidence" value="ECO:0007669"/>
    <property type="project" value="InterPro"/>
</dbReference>
<protein>
    <submittedName>
        <fullName evidence="4">Uncharacterized protein</fullName>
    </submittedName>
</protein>
<name>A0AAE1EEK2_9GAST</name>
<evidence type="ECO:0000256" key="1">
    <source>
        <dbReference type="PROSITE-ProRule" id="PRU00043"/>
    </source>
</evidence>
<dbReference type="InterPro" id="IPR015919">
    <property type="entry name" value="Cadherin-like_sf"/>
</dbReference>
<keyword evidence="1" id="KW-0106">Calcium</keyword>
<dbReference type="GO" id="GO:0005509">
    <property type="term" value="F:calcium ion binding"/>
    <property type="evidence" value="ECO:0007669"/>
    <property type="project" value="UniProtKB-UniRule"/>
</dbReference>
<dbReference type="PROSITE" id="PS50022">
    <property type="entry name" value="FA58C_3"/>
    <property type="match status" value="1"/>
</dbReference>
<sequence>MIQLHTEPLKSAALSSPEAKLVWEQSLTTVQQHQYIISDIVPSARSASSIRAYTEQILGPVQCGWNLTTYLGFDSCGTTDLKSRSVRIFKKRKQSPNCEFDMRKRIFCTERQLAILLFFWVYSCCCCTAKASDCQNGDSLPDGTCDCFSCWSGVNCDQYASRPPVFPVGYDRVTLTEDHLHGETLYEASASDLDAELCKDTEGCHCSSVTYSLEKLEDASIFSIDKDTGDVTVTGESSDLLPSYEVVIVASNDGELKSEMTLSVTVNGRGEDKSVSKDVAGDVLSNLTDGAGVKPLHRQKRSSFPTEVEFSFRKTGDNAANTTMRVGTKYDFELLITMPTLYTQLKVELYAPDFNNTVMILCDVHVDNGGSIGINNGSYTPQMGFLKENPLPSQHDWALIDLGTIYNSGTGDLADGQINITFSAVMISSEQTVNSQEYWVSAGAEYGNPGQVWVGQAAFTADTTDDAAWVFGTLWIDNSHYSFTCPLHVYQSLNDTTIEIELVSQKHHNCNDKVFSDPLTKSFTSSPDVTVTGPSALEIGSAGLYTVTAKVPAPYSALKFNMFGGVNTTNALGACGGRLDSWGDGYSCGNVDSTNFTAVAFSDGDSVGYGRVQLDLGTPLNSLARLHALDFNNPMGEFTMTFMAKMYDNEDNVGNVYLLGFSLEVGDSALWVGQTAVTALAYTTISPISHCDVEYPELADISVTKPALIDFSIYLTDNSVGDFVLEVVAPSDSNGALVQLGALYVQHYGEAVPCVDLTKTPVYSSTDPTSTDIYFNKARLEIGRLSSVGLAWSTDPDRNRIIFRLAAKATDNPNNFPGTLHNVIFTVIKDGTILSAPNGVLQIIADAPATPITEDNAPQVNLSYGGDGSDTVVPGKTMKVIADIQTAPDTVYIPFGFHAAMPNVSSVPVAKICKVELHSVGQNTPYVLDAVVKKKVHLVSNFGDGVLDSAVLSLDGLTNIGFSTEPGADNFALAVSFSLLDDTVFGGGPEWISFGLSYSEVDLWLGQITLNIDTVSLLPALSRSPNLVVLTNNGNLTSIPVGYTARFLVRIKLRPNDFTVMTVNVSTTDDTLSICHLSLVRAGNAYPCIETAPPIVIADTDPVLGVIRKGSIDLGHLGNVGTDVFVIDNYYDDNTVEVEVITKIINGSEGSNHNIDVQINYDAGHASSITAQGSVTATMSTPVWVISASTPSDLNTGTSLTSVSITGNDSAVAGEYLDEIVIGESKRLQLQYETKRSTVSQLQVDVSTPDSDSKTLEVVYMGVESVGGNLACLNNLYVTPVYSKRFISRTFNDLGTLNMGFVCNTGAVNTTEADMSSLPQYALYAFLQLKVEIVIRLLPDAVVTLSESLVVYAALTSNDQRSLPISKTFTVADALAYKDFGMDDFDVDNSSGILLNSSESTIIMPIASTEVLPLVFMIAPFSSSRVFLDVQMPVNTSAIITFMSFKIVRAGRSFSRLMDFLDSATEKLIYGFNTTQITKYDLDLGIITNTGVTKNLADYTTDDDTFSAELTIQMADSVAAVHGSTQIISVGIHNAGYVFILELSINVDRTMYDLVFNYSSSVDSALSNLNHVEVDTVLSLSDLSTAEGQNTMFSIFHPPYVTCQASITSDKKEILSQQQDNNSLSLEIGPLFFTDEVHIKTILDANSAYEVPVGISGLNSVLLFQLMADTHNETDIAGDFEYVNFTVTTTTGLAVNPGCISVDMGMETNTIQDCQISSSPDSITAATNGRYNVGSGWTPFVHGGAVRQEQYFQVYFGHRVMINKIKMQQTGMAKATAIRIRYSNDGIAWVENPANLITPDPLLTDEELSVPAPESSRYMRVMITDLDDNTSTATFKFEFAGCATTNDGPIDPCSEVVSTPAPLSDFKRLTFIMADTTVYVCHMIQDNLLTKQKCYYSLDNLTWSEVDKRVGSVIGYDSEERRVYGMSSDGLKYMSSLDGIDWLASVPSDVTLAKGKATFKAAVEVPHTADVNLKGGDPDASYQDFPYGATIMGLKYFDTGNWTLVFSWNQCCP</sequence>
<organism evidence="4 5">
    <name type="scientific">Elysia crispata</name>
    <name type="common">lettuce slug</name>
    <dbReference type="NCBI Taxonomy" id="231223"/>
    <lineage>
        <taxon>Eukaryota</taxon>
        <taxon>Metazoa</taxon>
        <taxon>Spiralia</taxon>
        <taxon>Lophotrochozoa</taxon>
        <taxon>Mollusca</taxon>
        <taxon>Gastropoda</taxon>
        <taxon>Heterobranchia</taxon>
        <taxon>Euthyneura</taxon>
        <taxon>Panpulmonata</taxon>
        <taxon>Sacoglossa</taxon>
        <taxon>Placobranchoidea</taxon>
        <taxon>Plakobranchidae</taxon>
        <taxon>Elysia</taxon>
    </lineage>
</organism>
<comment type="caution">
    <text evidence="4">The sequence shown here is derived from an EMBL/GenBank/DDBJ whole genome shotgun (WGS) entry which is preliminary data.</text>
</comment>
<gene>
    <name evidence="4" type="ORF">RRG08_008394</name>
</gene>
<feature type="domain" description="F5/8 type C" evidence="2">
    <location>
        <begin position="1699"/>
        <end position="1842"/>
    </location>
</feature>
<keyword evidence="5" id="KW-1185">Reference proteome</keyword>